<reference evidence="5 7" key="3">
    <citation type="submission" date="2017-10" db="EMBL/GenBank/DDBJ databases">
        <title>Extensive intraspecific genome diversity in a model arbuscular mycorrhizal fungus.</title>
        <authorList>
            <person name="Chen E.C.H."/>
            <person name="Morin E."/>
            <person name="Baudet D."/>
            <person name="Noel J."/>
            <person name="Ndikumana S."/>
            <person name="Charron P."/>
            <person name="St-Onge C."/>
            <person name="Giorgi J."/>
            <person name="Grigoriev I.V."/>
            <person name="Roux C."/>
            <person name="Martin F.M."/>
            <person name="Corradi N."/>
        </authorList>
    </citation>
    <scope>NUCLEOTIDE SEQUENCE [LARGE SCALE GENOMIC DNA]</scope>
    <source>
        <strain evidence="3 5">A1</strain>
        <strain evidence="4 7">C2</strain>
    </source>
</reference>
<dbReference type="EMBL" id="LLXH01000086">
    <property type="protein sequence ID" value="PKC73463.1"/>
    <property type="molecule type" value="Genomic_DNA"/>
</dbReference>
<sequence>MFRPCSPPKLVAYVLIVMLIISLMLSLILGYLTYLVYMNWSSLCEFLTKSTICEISEMLIYTENQEHITRFIGSKAVTVYL</sequence>
<protein>
    <submittedName>
        <fullName evidence="4">Uncharacterized protein</fullName>
    </submittedName>
</protein>
<dbReference type="Proteomes" id="UP000232688">
    <property type="component" value="Unassembled WGS sequence"/>
</dbReference>
<evidence type="ECO:0000313" key="3">
    <source>
        <dbReference type="EMBL" id="PKC73463.1"/>
    </source>
</evidence>
<dbReference type="AlphaFoldDB" id="A0A2I1DZS7"/>
<keyword evidence="1" id="KW-0472">Membrane</keyword>
<dbReference type="VEuPathDB" id="FungiDB:FUN_018679"/>
<dbReference type="EMBL" id="LLXJ01000364">
    <property type="protein sequence ID" value="PKC10672.1"/>
    <property type="molecule type" value="Genomic_DNA"/>
</dbReference>
<organism evidence="4 7">
    <name type="scientific">Rhizophagus irregularis</name>
    <dbReference type="NCBI Taxonomy" id="588596"/>
    <lineage>
        <taxon>Eukaryota</taxon>
        <taxon>Fungi</taxon>
        <taxon>Fungi incertae sedis</taxon>
        <taxon>Mucoromycota</taxon>
        <taxon>Glomeromycotina</taxon>
        <taxon>Glomeromycetes</taxon>
        <taxon>Glomerales</taxon>
        <taxon>Glomeraceae</taxon>
        <taxon>Rhizophagus</taxon>
    </lineage>
</organism>
<reference evidence="2 6" key="2">
    <citation type="submission" date="2017-09" db="EMBL/GenBank/DDBJ databases">
        <title>Extensive intraspecific genome diversity in a model arbuscular mycorrhizal fungus.</title>
        <authorList>
            <person name="Chen E.C."/>
            <person name="Morin E."/>
            <person name="Beaudet D."/>
            <person name="Noel J."/>
            <person name="Ndikumana S."/>
            <person name="Charron P."/>
            <person name="St-Onge C."/>
            <person name="Giorgi J."/>
            <person name="Grigoriev I.V."/>
            <person name="Roux C."/>
            <person name="Martin F.M."/>
            <person name="Corradi N."/>
        </authorList>
    </citation>
    <scope>NUCLEOTIDE SEQUENCE [LARGE SCALE GENOMIC DNA]</scope>
    <source>
        <strain evidence="2 6">A5</strain>
    </source>
</reference>
<evidence type="ECO:0000313" key="6">
    <source>
        <dbReference type="Proteomes" id="UP000232722"/>
    </source>
</evidence>
<dbReference type="OrthoDB" id="2378805at2759"/>
<dbReference type="Proteomes" id="UP000233469">
    <property type="component" value="Unassembled WGS sequence"/>
</dbReference>
<keyword evidence="1" id="KW-1133">Transmembrane helix</keyword>
<evidence type="ECO:0000313" key="7">
    <source>
        <dbReference type="Proteomes" id="UP000233469"/>
    </source>
</evidence>
<evidence type="ECO:0000313" key="2">
    <source>
        <dbReference type="EMBL" id="PKC10672.1"/>
    </source>
</evidence>
<feature type="transmembrane region" description="Helical" evidence="1">
    <location>
        <begin position="12"/>
        <end position="37"/>
    </location>
</feature>
<dbReference type="Proteomes" id="UP000232722">
    <property type="component" value="Unassembled WGS sequence"/>
</dbReference>
<proteinExistence type="predicted"/>
<dbReference type="VEuPathDB" id="FungiDB:RhiirA1_410507"/>
<evidence type="ECO:0000313" key="4">
    <source>
        <dbReference type="EMBL" id="PKK73117.1"/>
    </source>
</evidence>
<evidence type="ECO:0000313" key="5">
    <source>
        <dbReference type="Proteomes" id="UP000232688"/>
    </source>
</evidence>
<reference evidence="6 7" key="1">
    <citation type="submission" date="2016-04" db="EMBL/GenBank/DDBJ databases">
        <title>Genome analyses suggest a sexual origin of heterokaryosis in a supposedly ancient asexual fungus.</title>
        <authorList>
            <person name="Ropars J."/>
            <person name="Sedzielewska K."/>
            <person name="Noel J."/>
            <person name="Charron P."/>
            <person name="Farinelli L."/>
            <person name="Marton T."/>
            <person name="Kruger M."/>
            <person name="Pelin A."/>
            <person name="Brachmann A."/>
            <person name="Corradi N."/>
        </authorList>
    </citation>
    <scope>NUCLEOTIDE SEQUENCE [LARGE SCALE GENOMIC DNA]</scope>
    <source>
        <strain evidence="2 6">A5</strain>
        <strain evidence="4 7">C2</strain>
    </source>
</reference>
<keyword evidence="1" id="KW-0812">Transmembrane</keyword>
<accession>A0A2I1DZS7</accession>
<name>A0A2I1DZS7_9GLOM</name>
<reference evidence="3 5" key="4">
    <citation type="submission" date="2017-10" db="EMBL/GenBank/DDBJ databases">
        <title>Genome analyses suggest a sexual origin of heterokaryosis in a supposedly ancient asexual fungus.</title>
        <authorList>
            <person name="Corradi N."/>
            <person name="Sedzielewska K."/>
            <person name="Noel J."/>
            <person name="Charron P."/>
            <person name="Farinelli L."/>
            <person name="Marton T."/>
            <person name="Kruger M."/>
            <person name="Pelin A."/>
            <person name="Brachmann A."/>
            <person name="Corradi N."/>
        </authorList>
    </citation>
    <scope>NUCLEOTIDE SEQUENCE [LARGE SCALE GENOMIC DNA]</scope>
    <source>
        <strain evidence="3 5">A1</strain>
    </source>
</reference>
<dbReference type="EMBL" id="LLXL01000393">
    <property type="protein sequence ID" value="PKK73117.1"/>
    <property type="molecule type" value="Genomic_DNA"/>
</dbReference>
<comment type="caution">
    <text evidence="4">The sequence shown here is derived from an EMBL/GenBank/DDBJ whole genome shotgun (WGS) entry which is preliminary data.</text>
</comment>
<gene>
    <name evidence="3" type="ORF">RhiirA1_410507</name>
    <name evidence="2" type="ORF">RhiirA5_355228</name>
    <name evidence="4" type="ORF">RhiirC2_741452</name>
</gene>
<evidence type="ECO:0000256" key="1">
    <source>
        <dbReference type="SAM" id="Phobius"/>
    </source>
</evidence>